<dbReference type="PROSITE" id="PS51409">
    <property type="entry name" value="ARGINASE_2"/>
    <property type="match status" value="1"/>
</dbReference>
<evidence type="ECO:0000313" key="5">
    <source>
        <dbReference type="EMBL" id="QEC50219.1"/>
    </source>
</evidence>
<dbReference type="KEGG" id="bsol:FSW04_23300"/>
<evidence type="ECO:0000313" key="6">
    <source>
        <dbReference type="Proteomes" id="UP000321805"/>
    </source>
</evidence>
<gene>
    <name evidence="5" type="ORF">FSW04_23300</name>
</gene>
<keyword evidence="2" id="KW-0378">Hydrolase</keyword>
<dbReference type="SUPFAM" id="SSF52768">
    <property type="entry name" value="Arginase/deacetylase"/>
    <property type="match status" value="1"/>
</dbReference>
<dbReference type="InterPro" id="IPR023696">
    <property type="entry name" value="Ureohydrolase_dom_sf"/>
</dbReference>
<keyword evidence="3" id="KW-0464">Manganese</keyword>
<sequence length="263" mass="27611">MTLTARLQVVAMLCRTGERHPDAARSTEALARELAGRRAVEPRLIGSPSPMREQAFQDDLRQSRGCLLEAGGQVDDALAAGAYPVLVAADCCVSLTTLPAVVRHRPQATILWLDAHADFNTPDTTLSRYLGGMCLAGACGLWDAGFDLPTVEPSAVVMCGVRDFDGGELVLLETHGVMRMTRPGLLADALAGRDVFVHLDLDVLDPSVLPAAFPASGGLSDAGMRTLLAEVAETCDLIGCEITGLGAPELAELVASAVDPLIP</sequence>
<keyword evidence="6" id="KW-1185">Reference proteome</keyword>
<dbReference type="AlphaFoldDB" id="A0A5B8UAI5"/>
<organism evidence="5 6">
    <name type="scientific">Baekduia soli</name>
    <dbReference type="NCBI Taxonomy" id="496014"/>
    <lineage>
        <taxon>Bacteria</taxon>
        <taxon>Bacillati</taxon>
        <taxon>Actinomycetota</taxon>
        <taxon>Thermoleophilia</taxon>
        <taxon>Solirubrobacterales</taxon>
        <taxon>Baekduiaceae</taxon>
        <taxon>Baekduia</taxon>
    </lineage>
</organism>
<accession>A0A5B8UAI5</accession>
<dbReference type="GO" id="GO:0004053">
    <property type="term" value="F:arginase activity"/>
    <property type="evidence" value="ECO:0007669"/>
    <property type="project" value="TreeGrafter"/>
</dbReference>
<evidence type="ECO:0000256" key="1">
    <source>
        <dbReference type="ARBA" id="ARBA00022723"/>
    </source>
</evidence>
<comment type="similarity">
    <text evidence="4">Belongs to the arginase family.</text>
</comment>
<evidence type="ECO:0000256" key="2">
    <source>
        <dbReference type="ARBA" id="ARBA00022801"/>
    </source>
</evidence>
<reference evidence="5 6" key="1">
    <citation type="journal article" date="2018" name="J. Microbiol.">
        <title>Baekduia soli gen. nov., sp. nov., a novel bacterium isolated from the soil of Baekdu Mountain and proposal of a novel family name, Baekduiaceae fam. nov.</title>
        <authorList>
            <person name="An D.S."/>
            <person name="Siddiqi M.Z."/>
            <person name="Kim K.H."/>
            <person name="Yu H.S."/>
            <person name="Im W.T."/>
        </authorList>
    </citation>
    <scope>NUCLEOTIDE SEQUENCE [LARGE SCALE GENOMIC DNA]</scope>
    <source>
        <strain evidence="5 6">BR7-21</strain>
    </source>
</reference>
<dbReference type="PANTHER" id="PTHR43782:SF3">
    <property type="entry name" value="ARGINASE"/>
    <property type="match status" value="1"/>
</dbReference>
<dbReference type="Proteomes" id="UP000321805">
    <property type="component" value="Chromosome"/>
</dbReference>
<evidence type="ECO:0000256" key="3">
    <source>
        <dbReference type="ARBA" id="ARBA00023211"/>
    </source>
</evidence>
<dbReference type="Pfam" id="PF00491">
    <property type="entry name" value="Arginase"/>
    <property type="match status" value="1"/>
</dbReference>
<dbReference type="GO" id="GO:0005737">
    <property type="term" value="C:cytoplasm"/>
    <property type="evidence" value="ECO:0007669"/>
    <property type="project" value="TreeGrafter"/>
</dbReference>
<dbReference type="GO" id="GO:0030145">
    <property type="term" value="F:manganese ion binding"/>
    <property type="evidence" value="ECO:0007669"/>
    <property type="project" value="TreeGrafter"/>
</dbReference>
<dbReference type="PANTHER" id="PTHR43782">
    <property type="entry name" value="ARGINASE"/>
    <property type="match status" value="1"/>
</dbReference>
<protein>
    <submittedName>
        <fullName evidence="5">Arginase family protein</fullName>
    </submittedName>
</protein>
<dbReference type="EMBL" id="CP042430">
    <property type="protein sequence ID" value="QEC50219.1"/>
    <property type="molecule type" value="Genomic_DNA"/>
</dbReference>
<dbReference type="RefSeq" id="WP_146922616.1">
    <property type="nucleotide sequence ID" value="NZ_CP042430.1"/>
</dbReference>
<dbReference type="Gene3D" id="3.40.800.10">
    <property type="entry name" value="Ureohydrolase domain"/>
    <property type="match status" value="1"/>
</dbReference>
<dbReference type="CDD" id="cd09999">
    <property type="entry name" value="Arginase-like_1"/>
    <property type="match status" value="1"/>
</dbReference>
<dbReference type="OrthoDB" id="7331788at2"/>
<dbReference type="InterPro" id="IPR006035">
    <property type="entry name" value="Ureohydrolase"/>
</dbReference>
<proteinExistence type="inferred from homology"/>
<evidence type="ECO:0000256" key="4">
    <source>
        <dbReference type="PROSITE-ProRule" id="PRU00742"/>
    </source>
</evidence>
<keyword evidence="1" id="KW-0479">Metal-binding</keyword>
<name>A0A5B8UAI5_9ACTN</name>